<keyword evidence="2 9" id="KW-0963">Cytoplasm</keyword>
<evidence type="ECO:0000256" key="9">
    <source>
        <dbReference type="HAMAP-Rule" id="MF_00920"/>
    </source>
</evidence>
<dbReference type="InterPro" id="IPR027417">
    <property type="entry name" value="P-loop_NTPase"/>
</dbReference>
<keyword evidence="11" id="KW-0812">Transmembrane</keyword>
<evidence type="ECO:0000256" key="6">
    <source>
        <dbReference type="ARBA" id="ARBA00023136"/>
    </source>
</evidence>
<dbReference type="EMBL" id="CP063989">
    <property type="protein sequence ID" value="QPL06200.1"/>
    <property type="molecule type" value="Genomic_DNA"/>
</dbReference>
<dbReference type="GO" id="GO:0005047">
    <property type="term" value="F:signal recognition particle binding"/>
    <property type="evidence" value="ECO:0007669"/>
    <property type="project" value="TreeGrafter"/>
</dbReference>
<gene>
    <name evidence="9 13" type="primary">ftsY</name>
    <name evidence="13" type="ORF">ID810_04600</name>
</gene>
<dbReference type="EC" id="3.6.5.4" evidence="9"/>
<evidence type="ECO:0000256" key="3">
    <source>
        <dbReference type="ARBA" id="ARBA00022741"/>
    </source>
</evidence>
<dbReference type="InterPro" id="IPR004390">
    <property type="entry name" value="SR_rcpt_FtsY"/>
</dbReference>
<dbReference type="SMART" id="SM00963">
    <property type="entry name" value="SRP54_N"/>
    <property type="match status" value="1"/>
</dbReference>
<dbReference type="PANTHER" id="PTHR43134">
    <property type="entry name" value="SIGNAL RECOGNITION PARTICLE RECEPTOR SUBUNIT ALPHA"/>
    <property type="match status" value="1"/>
</dbReference>
<keyword evidence="14" id="KW-1185">Reference proteome</keyword>
<feature type="domain" description="SRP54-type proteins GTP-binding" evidence="12">
    <location>
        <begin position="354"/>
        <end position="367"/>
    </location>
</feature>
<dbReference type="GO" id="GO:0005737">
    <property type="term" value="C:cytoplasm"/>
    <property type="evidence" value="ECO:0007669"/>
    <property type="project" value="UniProtKB-SubCell"/>
</dbReference>
<evidence type="ECO:0000256" key="5">
    <source>
        <dbReference type="ARBA" id="ARBA00023134"/>
    </source>
</evidence>
<evidence type="ECO:0000256" key="7">
    <source>
        <dbReference type="ARBA" id="ARBA00023170"/>
    </source>
</evidence>
<dbReference type="Gene3D" id="3.40.50.300">
    <property type="entry name" value="P-loop containing nucleotide triphosphate hydrolases"/>
    <property type="match status" value="1"/>
</dbReference>
<evidence type="ECO:0000313" key="14">
    <source>
        <dbReference type="Proteomes" id="UP000594637"/>
    </source>
</evidence>
<comment type="catalytic activity">
    <reaction evidence="8 9">
        <text>GTP + H2O = GDP + phosphate + H(+)</text>
        <dbReference type="Rhea" id="RHEA:19669"/>
        <dbReference type="ChEBI" id="CHEBI:15377"/>
        <dbReference type="ChEBI" id="CHEBI:15378"/>
        <dbReference type="ChEBI" id="CHEBI:37565"/>
        <dbReference type="ChEBI" id="CHEBI:43474"/>
        <dbReference type="ChEBI" id="CHEBI:58189"/>
        <dbReference type="EC" id="3.6.5.4"/>
    </reaction>
</comment>
<dbReference type="HAMAP" id="MF_00920">
    <property type="entry name" value="FtsY"/>
    <property type="match status" value="1"/>
</dbReference>
<feature type="region of interest" description="Disordered" evidence="10">
    <location>
        <begin position="35"/>
        <end position="67"/>
    </location>
</feature>
<dbReference type="GO" id="GO:0003924">
    <property type="term" value="F:GTPase activity"/>
    <property type="evidence" value="ECO:0007669"/>
    <property type="project" value="UniProtKB-UniRule"/>
</dbReference>
<sequence>MESFTYIVLAVLAVLALIGTGAVVLVRRRRPELPPVPEREQITAADESPESPATPASPEPAPHEIPESIPGRMQRLRARLAGSGGFGRAVLSVLSRGDLTEADWEEIEDTLLTSDLGLEVTTSLMEELRTQAKVLGTSDPEAIRAVLRAELLRLVDPTMDRSLNLTRPAPTEGFTGEGAPAAAVLMVGVNGTGKTTTCGKLARVLLAQEHSVVMGAADTFRAAAAEQLTTWGERVGVAVVRSEKEGADPASVAFDAAQEAAAQGVDVVLVDTAGRLQNKAGLMDELGKIKRVMEKIAPVGEILLVLDATTGQNGMRQAQVFSEAVGVTGIVLTKMDGTAKGGIVVSVQRELGVPVKFVGLGEGADDLAPFDPEGFVDALLA</sequence>
<dbReference type="Gene3D" id="1.20.120.140">
    <property type="entry name" value="Signal recognition particle SRP54, nucleotide-binding domain"/>
    <property type="match status" value="1"/>
</dbReference>
<comment type="function">
    <text evidence="9">Involved in targeting and insertion of nascent membrane proteins into the cytoplasmic membrane. Acts as a receptor for the complex formed by the signal recognition particle (SRP) and the ribosome-nascent chain (RNC).</text>
</comment>
<proteinExistence type="inferred from homology"/>
<dbReference type="Pfam" id="PF02881">
    <property type="entry name" value="SRP54_N"/>
    <property type="match status" value="1"/>
</dbReference>
<dbReference type="Pfam" id="PF00448">
    <property type="entry name" value="SRP54"/>
    <property type="match status" value="1"/>
</dbReference>
<dbReference type="KEGG" id="arep:ID810_04600"/>
<accession>A0A7T0PXU6</accession>
<evidence type="ECO:0000259" key="12">
    <source>
        <dbReference type="PROSITE" id="PS00300"/>
    </source>
</evidence>
<keyword evidence="3 9" id="KW-0547">Nucleotide-binding</keyword>
<keyword evidence="4 9" id="KW-0378">Hydrolase</keyword>
<feature type="transmembrane region" description="Helical" evidence="11">
    <location>
        <begin position="6"/>
        <end position="26"/>
    </location>
</feature>
<name>A0A7T0PXU6_9ACTO</name>
<evidence type="ECO:0000256" key="1">
    <source>
        <dbReference type="ARBA" id="ARBA00022475"/>
    </source>
</evidence>
<keyword evidence="5 9" id="KW-0342">GTP-binding</keyword>
<evidence type="ECO:0000256" key="10">
    <source>
        <dbReference type="SAM" id="MobiDB-lite"/>
    </source>
</evidence>
<reference evidence="13 14" key="1">
    <citation type="submission" date="2020-11" db="EMBL/GenBank/DDBJ databases">
        <title>Actinomyces sp. ZJ750.</title>
        <authorList>
            <person name="Zhou J."/>
        </authorList>
    </citation>
    <scope>NUCLEOTIDE SEQUENCE [LARGE SCALE GENOMIC DNA]</scope>
    <source>
        <strain evidence="13 14">ZJ750</strain>
    </source>
</reference>
<dbReference type="SMART" id="SM00962">
    <property type="entry name" value="SRP54"/>
    <property type="match status" value="1"/>
</dbReference>
<keyword evidence="6 9" id="KW-0472">Membrane</keyword>
<keyword evidence="7 9" id="KW-0675">Receptor</keyword>
<dbReference type="InterPro" id="IPR003593">
    <property type="entry name" value="AAA+_ATPase"/>
</dbReference>
<dbReference type="Proteomes" id="UP000594637">
    <property type="component" value="Chromosome"/>
</dbReference>
<comment type="subunit">
    <text evidence="9">Part of the signal recognition particle protein translocation system, which is composed of SRP and FtsY.</text>
</comment>
<organism evidence="13 14">
    <name type="scientific">Actinomyces respiraculi</name>
    <dbReference type="NCBI Taxonomy" id="2744574"/>
    <lineage>
        <taxon>Bacteria</taxon>
        <taxon>Bacillati</taxon>
        <taxon>Actinomycetota</taxon>
        <taxon>Actinomycetes</taxon>
        <taxon>Actinomycetales</taxon>
        <taxon>Actinomycetaceae</taxon>
        <taxon>Actinomyces</taxon>
    </lineage>
</organism>
<evidence type="ECO:0000256" key="4">
    <source>
        <dbReference type="ARBA" id="ARBA00022801"/>
    </source>
</evidence>
<dbReference type="InterPro" id="IPR042101">
    <property type="entry name" value="SRP54_N_sf"/>
</dbReference>
<dbReference type="SMART" id="SM00382">
    <property type="entry name" value="AAA"/>
    <property type="match status" value="1"/>
</dbReference>
<comment type="similarity">
    <text evidence="9">Belongs to the GTP-binding SRP family. FtsY subfamily.</text>
</comment>
<dbReference type="GO" id="GO:0005525">
    <property type="term" value="F:GTP binding"/>
    <property type="evidence" value="ECO:0007669"/>
    <property type="project" value="UniProtKB-UniRule"/>
</dbReference>
<dbReference type="InterPro" id="IPR000897">
    <property type="entry name" value="SRP54_GTPase_dom"/>
</dbReference>
<evidence type="ECO:0000256" key="2">
    <source>
        <dbReference type="ARBA" id="ARBA00022490"/>
    </source>
</evidence>
<dbReference type="GO" id="GO:0006614">
    <property type="term" value="P:SRP-dependent cotranslational protein targeting to membrane"/>
    <property type="evidence" value="ECO:0007669"/>
    <property type="project" value="InterPro"/>
</dbReference>
<dbReference type="GO" id="GO:0005886">
    <property type="term" value="C:plasma membrane"/>
    <property type="evidence" value="ECO:0007669"/>
    <property type="project" value="UniProtKB-SubCell"/>
</dbReference>
<evidence type="ECO:0000313" key="13">
    <source>
        <dbReference type="EMBL" id="QPL06200.1"/>
    </source>
</evidence>
<dbReference type="InterPro" id="IPR036225">
    <property type="entry name" value="SRP/SRP_N"/>
</dbReference>
<dbReference type="SUPFAM" id="SSF52540">
    <property type="entry name" value="P-loop containing nucleoside triphosphate hydrolases"/>
    <property type="match status" value="1"/>
</dbReference>
<comment type="subcellular location">
    <subcellularLocation>
        <location evidence="9">Cell membrane</location>
        <topology evidence="9">Peripheral membrane protein</topology>
        <orientation evidence="9">Cytoplasmic side</orientation>
    </subcellularLocation>
    <subcellularLocation>
        <location evidence="9">Cytoplasm</location>
    </subcellularLocation>
</comment>
<evidence type="ECO:0000256" key="11">
    <source>
        <dbReference type="SAM" id="Phobius"/>
    </source>
</evidence>
<feature type="compositionally biased region" description="Low complexity" evidence="10">
    <location>
        <begin position="44"/>
        <end position="54"/>
    </location>
</feature>
<dbReference type="SUPFAM" id="SSF47364">
    <property type="entry name" value="Domain of the SRP/SRP receptor G-proteins"/>
    <property type="match status" value="1"/>
</dbReference>
<keyword evidence="11" id="KW-1133">Transmembrane helix</keyword>
<feature type="binding site" evidence="9">
    <location>
        <begin position="271"/>
        <end position="275"/>
    </location>
    <ligand>
        <name>GTP</name>
        <dbReference type="ChEBI" id="CHEBI:37565"/>
    </ligand>
</feature>
<protein>
    <recommendedName>
        <fullName evidence="9">Signal recognition particle receptor FtsY</fullName>
        <shortName evidence="9">SRP receptor</shortName>
        <ecNumber evidence="9">3.6.5.4</ecNumber>
    </recommendedName>
</protein>
<keyword evidence="1 9" id="KW-1003">Cell membrane</keyword>
<dbReference type="PANTHER" id="PTHR43134:SF1">
    <property type="entry name" value="SIGNAL RECOGNITION PARTICLE RECEPTOR SUBUNIT ALPHA"/>
    <property type="match status" value="1"/>
</dbReference>
<dbReference type="AlphaFoldDB" id="A0A7T0PXU6"/>
<feature type="binding site" evidence="9">
    <location>
        <begin position="188"/>
        <end position="195"/>
    </location>
    <ligand>
        <name>GTP</name>
        <dbReference type="ChEBI" id="CHEBI:37565"/>
    </ligand>
</feature>
<dbReference type="RefSeq" id="WP_166855424.1">
    <property type="nucleotide sequence ID" value="NZ_CP063989.1"/>
</dbReference>
<dbReference type="NCBIfam" id="TIGR00064">
    <property type="entry name" value="ftsY"/>
    <property type="match status" value="1"/>
</dbReference>
<dbReference type="PROSITE" id="PS00300">
    <property type="entry name" value="SRP54"/>
    <property type="match status" value="1"/>
</dbReference>
<dbReference type="InterPro" id="IPR013822">
    <property type="entry name" value="Signal_recog_particl_SRP54_hlx"/>
</dbReference>
<evidence type="ECO:0000256" key="8">
    <source>
        <dbReference type="ARBA" id="ARBA00048027"/>
    </source>
</evidence>
<dbReference type="FunFam" id="3.40.50.300:FF:000053">
    <property type="entry name" value="Signal recognition particle receptor FtsY"/>
    <property type="match status" value="1"/>
</dbReference>
<feature type="binding site" evidence="9">
    <location>
        <begin position="333"/>
        <end position="336"/>
    </location>
    <ligand>
        <name>GTP</name>
        <dbReference type="ChEBI" id="CHEBI:37565"/>
    </ligand>
</feature>